<dbReference type="PANTHER" id="PTHR12745:SF6">
    <property type="entry name" value="PROTEIN ST7 HOMOLOG"/>
    <property type="match status" value="1"/>
</dbReference>
<keyword evidence="5" id="KW-0472">Membrane</keyword>
<accession>A0A822B7S0</accession>
<dbReference type="EMBL" id="CAJOBR010037443">
    <property type="protein sequence ID" value="CAF5016851.1"/>
    <property type="molecule type" value="Genomic_DNA"/>
</dbReference>
<proteinExistence type="inferred from homology"/>
<dbReference type="AlphaFoldDB" id="A0A822B7S0"/>
<keyword evidence="4" id="KW-1133">Transmembrane helix</keyword>
<feature type="non-terminal residue" evidence="7">
    <location>
        <position position="1"/>
    </location>
</feature>
<evidence type="ECO:0000256" key="3">
    <source>
        <dbReference type="ARBA" id="ARBA00022692"/>
    </source>
</evidence>
<dbReference type="Pfam" id="PF04184">
    <property type="entry name" value="ST7"/>
    <property type="match status" value="1"/>
</dbReference>
<evidence type="ECO:0000313" key="7">
    <source>
        <dbReference type="EMBL" id="CAF5016851.1"/>
    </source>
</evidence>
<dbReference type="GO" id="GO:0016020">
    <property type="term" value="C:membrane"/>
    <property type="evidence" value="ECO:0007669"/>
    <property type="project" value="UniProtKB-SubCell"/>
</dbReference>
<comment type="similarity">
    <text evidence="2">Belongs to the ST7 family.</text>
</comment>
<evidence type="ECO:0000256" key="5">
    <source>
        <dbReference type="ARBA" id="ARBA00023136"/>
    </source>
</evidence>
<dbReference type="Proteomes" id="UP000663848">
    <property type="component" value="Unassembled WGS sequence"/>
</dbReference>
<name>A0A822B7S0_9BILA</name>
<evidence type="ECO:0000256" key="4">
    <source>
        <dbReference type="ARBA" id="ARBA00022989"/>
    </source>
</evidence>
<dbReference type="InterPro" id="IPR007311">
    <property type="entry name" value="ST7"/>
</dbReference>
<comment type="caution">
    <text evidence="7">The sequence shown here is derived from an EMBL/GenBank/DDBJ whole genome shotgun (WGS) entry which is preliminary data.</text>
</comment>
<reference evidence="7" key="1">
    <citation type="submission" date="2021-02" db="EMBL/GenBank/DDBJ databases">
        <authorList>
            <person name="Nowell W R."/>
        </authorList>
    </citation>
    <scope>NUCLEOTIDE SEQUENCE</scope>
</reference>
<sequence length="57" mass="6209">MMSVFNIHENLIEVLLALQNYPDVQGVLAKYDDISLPKSATICYTAALLKARAVAAT</sequence>
<evidence type="ECO:0000256" key="1">
    <source>
        <dbReference type="ARBA" id="ARBA00004141"/>
    </source>
</evidence>
<evidence type="ECO:0000256" key="2">
    <source>
        <dbReference type="ARBA" id="ARBA00009751"/>
    </source>
</evidence>
<protein>
    <recommendedName>
        <fullName evidence="6">Protein ST7 homolog</fullName>
    </recommendedName>
</protein>
<organism evidence="7 8">
    <name type="scientific">Rotaria socialis</name>
    <dbReference type="NCBI Taxonomy" id="392032"/>
    <lineage>
        <taxon>Eukaryota</taxon>
        <taxon>Metazoa</taxon>
        <taxon>Spiralia</taxon>
        <taxon>Gnathifera</taxon>
        <taxon>Rotifera</taxon>
        <taxon>Eurotatoria</taxon>
        <taxon>Bdelloidea</taxon>
        <taxon>Philodinida</taxon>
        <taxon>Philodinidae</taxon>
        <taxon>Rotaria</taxon>
    </lineage>
</organism>
<dbReference type="PANTHER" id="PTHR12745">
    <property type="entry name" value="SUPPRESSION OF TUMORIGENICITY 7"/>
    <property type="match status" value="1"/>
</dbReference>
<comment type="subcellular location">
    <subcellularLocation>
        <location evidence="1">Membrane</location>
        <topology evidence="1">Multi-pass membrane protein</topology>
    </subcellularLocation>
</comment>
<evidence type="ECO:0000313" key="8">
    <source>
        <dbReference type="Proteomes" id="UP000663848"/>
    </source>
</evidence>
<gene>
    <name evidence="7" type="ORF">QYT958_LOCUS39592</name>
</gene>
<keyword evidence="3" id="KW-0812">Transmembrane</keyword>
<evidence type="ECO:0000256" key="6">
    <source>
        <dbReference type="ARBA" id="ARBA00040270"/>
    </source>
</evidence>